<dbReference type="SUPFAM" id="SSF46955">
    <property type="entry name" value="Putative DNA-binding domain"/>
    <property type="match status" value="1"/>
</dbReference>
<evidence type="ECO:0000256" key="3">
    <source>
        <dbReference type="ARBA" id="ARBA00023125"/>
    </source>
</evidence>
<evidence type="ECO:0000256" key="4">
    <source>
        <dbReference type="ARBA" id="ARBA00023163"/>
    </source>
</evidence>
<keyword evidence="3" id="KW-0238">DNA-binding</keyword>
<protein>
    <submittedName>
        <fullName evidence="7">MerR family transcriptional regulator</fullName>
    </submittedName>
</protein>
<feature type="coiled-coil region" evidence="5">
    <location>
        <begin position="76"/>
        <end position="110"/>
    </location>
</feature>
<evidence type="ECO:0000313" key="7">
    <source>
        <dbReference type="EMBL" id="HIU53358.1"/>
    </source>
</evidence>
<evidence type="ECO:0000313" key="8">
    <source>
        <dbReference type="Proteomes" id="UP000824107"/>
    </source>
</evidence>
<dbReference type="InterPro" id="IPR047057">
    <property type="entry name" value="MerR_fam"/>
</dbReference>
<organism evidence="7 8">
    <name type="scientific">Candidatus Scatocola faecipullorum</name>
    <dbReference type="NCBI Taxonomy" id="2840917"/>
    <lineage>
        <taxon>Bacteria</taxon>
        <taxon>Pseudomonadati</taxon>
        <taxon>Pseudomonadota</taxon>
        <taxon>Alphaproteobacteria</taxon>
        <taxon>Rhodospirillales</taxon>
        <taxon>Rhodospirillaceae</taxon>
        <taxon>Rhodospirillaceae incertae sedis</taxon>
        <taxon>Candidatus Scatocola</taxon>
    </lineage>
</organism>
<dbReference type="PRINTS" id="PR00040">
    <property type="entry name" value="HTHMERR"/>
</dbReference>
<evidence type="ECO:0000256" key="2">
    <source>
        <dbReference type="ARBA" id="ARBA00023015"/>
    </source>
</evidence>
<keyword evidence="1" id="KW-0678">Repressor</keyword>
<dbReference type="CDD" id="cd01109">
    <property type="entry name" value="HTH_YyaN"/>
    <property type="match status" value="1"/>
</dbReference>
<dbReference type="Pfam" id="PF13411">
    <property type="entry name" value="MerR_1"/>
    <property type="match status" value="1"/>
</dbReference>
<comment type="caution">
    <text evidence="7">The sequence shown here is derived from an EMBL/GenBank/DDBJ whole genome shotgun (WGS) entry which is preliminary data.</text>
</comment>
<name>A0A9D1M4B3_9PROT</name>
<dbReference type="PANTHER" id="PTHR30204">
    <property type="entry name" value="REDOX-CYCLING DRUG-SENSING TRANSCRIPTIONAL ACTIVATOR SOXR"/>
    <property type="match status" value="1"/>
</dbReference>
<evidence type="ECO:0000256" key="1">
    <source>
        <dbReference type="ARBA" id="ARBA00022491"/>
    </source>
</evidence>
<sequence length="142" mass="16082">MGYSIGQVAKKTGLGVHTLRYYEKEGLLPFVRKSGSGLRIYSDSDIGWLGMIECLKGTGMTLKGIKQYIDWYIEGDSTLEQRLEMFKRQKVKLEEQLAELQKNMAKIDYKISLYTEAVKVGSLDKVSAAPQFSKLRESLFGN</sequence>
<reference evidence="7" key="1">
    <citation type="submission" date="2020-10" db="EMBL/GenBank/DDBJ databases">
        <authorList>
            <person name="Gilroy R."/>
        </authorList>
    </citation>
    <scope>NUCLEOTIDE SEQUENCE</scope>
    <source>
        <strain evidence="7">ChiW3-316</strain>
    </source>
</reference>
<keyword evidence="2" id="KW-0805">Transcription regulation</keyword>
<evidence type="ECO:0000256" key="5">
    <source>
        <dbReference type="SAM" id="Coils"/>
    </source>
</evidence>
<dbReference type="GO" id="GO:0003677">
    <property type="term" value="F:DNA binding"/>
    <property type="evidence" value="ECO:0007669"/>
    <property type="project" value="UniProtKB-KW"/>
</dbReference>
<dbReference type="Proteomes" id="UP000824107">
    <property type="component" value="Unassembled WGS sequence"/>
</dbReference>
<reference evidence="7" key="2">
    <citation type="journal article" date="2021" name="PeerJ">
        <title>Extensive microbial diversity within the chicken gut microbiome revealed by metagenomics and culture.</title>
        <authorList>
            <person name="Gilroy R."/>
            <person name="Ravi A."/>
            <person name="Getino M."/>
            <person name="Pursley I."/>
            <person name="Horton D.L."/>
            <person name="Alikhan N.F."/>
            <person name="Baker D."/>
            <person name="Gharbi K."/>
            <person name="Hall N."/>
            <person name="Watson M."/>
            <person name="Adriaenssens E.M."/>
            <person name="Foster-Nyarko E."/>
            <person name="Jarju S."/>
            <person name="Secka A."/>
            <person name="Antonio M."/>
            <person name="Oren A."/>
            <person name="Chaudhuri R.R."/>
            <person name="La Ragione R."/>
            <person name="Hildebrand F."/>
            <person name="Pallen M.J."/>
        </authorList>
    </citation>
    <scope>NUCLEOTIDE SEQUENCE</scope>
    <source>
        <strain evidence="7">ChiW3-316</strain>
    </source>
</reference>
<evidence type="ECO:0000259" key="6">
    <source>
        <dbReference type="PROSITE" id="PS50937"/>
    </source>
</evidence>
<dbReference type="InterPro" id="IPR000551">
    <property type="entry name" value="MerR-type_HTH_dom"/>
</dbReference>
<keyword evidence="4" id="KW-0804">Transcription</keyword>
<dbReference type="PROSITE" id="PS50937">
    <property type="entry name" value="HTH_MERR_2"/>
    <property type="match status" value="1"/>
</dbReference>
<accession>A0A9D1M4B3</accession>
<dbReference type="AlphaFoldDB" id="A0A9D1M4B3"/>
<dbReference type="InterPro" id="IPR009061">
    <property type="entry name" value="DNA-bd_dom_put_sf"/>
</dbReference>
<keyword evidence="5" id="KW-0175">Coiled coil</keyword>
<gene>
    <name evidence="7" type="ORF">IAD20_04675</name>
</gene>
<dbReference type="PANTHER" id="PTHR30204:SF69">
    <property type="entry name" value="MERR-FAMILY TRANSCRIPTIONAL REGULATOR"/>
    <property type="match status" value="1"/>
</dbReference>
<dbReference type="Gene3D" id="1.10.1660.10">
    <property type="match status" value="1"/>
</dbReference>
<dbReference type="EMBL" id="DVNC01000029">
    <property type="protein sequence ID" value="HIU53358.1"/>
    <property type="molecule type" value="Genomic_DNA"/>
</dbReference>
<proteinExistence type="predicted"/>
<dbReference type="GO" id="GO:0003700">
    <property type="term" value="F:DNA-binding transcription factor activity"/>
    <property type="evidence" value="ECO:0007669"/>
    <property type="project" value="InterPro"/>
</dbReference>
<feature type="domain" description="HTH merR-type" evidence="6">
    <location>
        <begin position="1"/>
        <end position="71"/>
    </location>
</feature>
<dbReference type="SMART" id="SM00422">
    <property type="entry name" value="HTH_MERR"/>
    <property type="match status" value="1"/>
</dbReference>